<proteinExistence type="predicted"/>
<keyword evidence="2" id="KW-1185">Reference proteome</keyword>
<comment type="caution">
    <text evidence="1">The sequence shown here is derived from an EMBL/GenBank/DDBJ whole genome shotgun (WGS) entry which is preliminary data.</text>
</comment>
<name>A0A5B7DH33_PORTR</name>
<organism evidence="1 2">
    <name type="scientific">Portunus trituberculatus</name>
    <name type="common">Swimming crab</name>
    <name type="synonym">Neptunus trituberculatus</name>
    <dbReference type="NCBI Taxonomy" id="210409"/>
    <lineage>
        <taxon>Eukaryota</taxon>
        <taxon>Metazoa</taxon>
        <taxon>Ecdysozoa</taxon>
        <taxon>Arthropoda</taxon>
        <taxon>Crustacea</taxon>
        <taxon>Multicrustacea</taxon>
        <taxon>Malacostraca</taxon>
        <taxon>Eumalacostraca</taxon>
        <taxon>Eucarida</taxon>
        <taxon>Decapoda</taxon>
        <taxon>Pleocyemata</taxon>
        <taxon>Brachyura</taxon>
        <taxon>Eubrachyura</taxon>
        <taxon>Portunoidea</taxon>
        <taxon>Portunidae</taxon>
        <taxon>Portuninae</taxon>
        <taxon>Portunus</taxon>
    </lineage>
</organism>
<evidence type="ECO:0000313" key="1">
    <source>
        <dbReference type="EMBL" id="MPC20489.1"/>
    </source>
</evidence>
<dbReference type="PROSITE" id="PS51257">
    <property type="entry name" value="PROKAR_LIPOPROTEIN"/>
    <property type="match status" value="1"/>
</dbReference>
<dbReference type="EMBL" id="VSRR010000877">
    <property type="protein sequence ID" value="MPC20489.1"/>
    <property type="molecule type" value="Genomic_DNA"/>
</dbReference>
<dbReference type="Proteomes" id="UP000324222">
    <property type="component" value="Unassembled WGS sequence"/>
</dbReference>
<accession>A0A5B7DH33</accession>
<evidence type="ECO:0000313" key="2">
    <source>
        <dbReference type="Proteomes" id="UP000324222"/>
    </source>
</evidence>
<protein>
    <submittedName>
        <fullName evidence="1">Uncharacterized protein</fullName>
    </submittedName>
</protein>
<dbReference type="AlphaFoldDB" id="A0A5B7DH33"/>
<reference evidence="1 2" key="1">
    <citation type="submission" date="2019-05" db="EMBL/GenBank/DDBJ databases">
        <title>Another draft genome of Portunus trituberculatus and its Hox gene families provides insights of decapod evolution.</title>
        <authorList>
            <person name="Jeong J.-H."/>
            <person name="Song I."/>
            <person name="Kim S."/>
            <person name="Choi T."/>
            <person name="Kim D."/>
            <person name="Ryu S."/>
            <person name="Kim W."/>
        </authorList>
    </citation>
    <scope>NUCLEOTIDE SEQUENCE [LARGE SCALE GENOMIC DNA]</scope>
    <source>
        <tissue evidence="1">Muscle</tissue>
    </source>
</reference>
<sequence>MVQVGGRGEQNAPETLQNKQIQIAAGGCSCHCLDSGGLRATALPLPRSTLHWAYLPFLSLHHYLTDVVPNFATTNTLTCT</sequence>
<gene>
    <name evidence="1" type="ORF">E2C01_013434</name>
</gene>